<reference evidence="1 2" key="1">
    <citation type="submission" date="2023-04" db="EMBL/GenBank/DDBJ databases">
        <title>Genome of Basidiobolus ranarum AG-B5.</title>
        <authorList>
            <person name="Stajich J.E."/>
            <person name="Carter-House D."/>
            <person name="Gryganskyi A."/>
        </authorList>
    </citation>
    <scope>NUCLEOTIDE SEQUENCE [LARGE SCALE GENOMIC DNA]</scope>
    <source>
        <strain evidence="1 2">AG-B5</strain>
    </source>
</reference>
<evidence type="ECO:0000313" key="1">
    <source>
        <dbReference type="EMBL" id="KAK9711859.1"/>
    </source>
</evidence>
<dbReference type="EMBL" id="JASJQH010007250">
    <property type="protein sequence ID" value="KAK9711859.1"/>
    <property type="molecule type" value="Genomic_DNA"/>
</dbReference>
<keyword evidence="2" id="KW-1185">Reference proteome</keyword>
<organism evidence="1 2">
    <name type="scientific">Basidiobolus ranarum</name>
    <dbReference type="NCBI Taxonomy" id="34480"/>
    <lineage>
        <taxon>Eukaryota</taxon>
        <taxon>Fungi</taxon>
        <taxon>Fungi incertae sedis</taxon>
        <taxon>Zoopagomycota</taxon>
        <taxon>Entomophthoromycotina</taxon>
        <taxon>Basidiobolomycetes</taxon>
        <taxon>Basidiobolales</taxon>
        <taxon>Basidiobolaceae</taxon>
        <taxon>Basidiobolus</taxon>
    </lineage>
</organism>
<comment type="caution">
    <text evidence="1">The sequence shown here is derived from an EMBL/GenBank/DDBJ whole genome shotgun (WGS) entry which is preliminary data.</text>
</comment>
<proteinExistence type="predicted"/>
<dbReference type="Proteomes" id="UP001479436">
    <property type="component" value="Unassembled WGS sequence"/>
</dbReference>
<accession>A0ABR2VZY7</accession>
<evidence type="ECO:0000313" key="2">
    <source>
        <dbReference type="Proteomes" id="UP001479436"/>
    </source>
</evidence>
<protein>
    <submittedName>
        <fullName evidence="1">Kinetochore-associated Ndc80 complex subunit ndc80</fullName>
    </submittedName>
</protein>
<feature type="non-terminal residue" evidence="1">
    <location>
        <position position="1"/>
    </location>
</feature>
<sequence length="91" mass="10298">QQHVQKIQIEYDQLILDCNMRKEDAGREIFKILEELITFKTHVETSLSDLEVLVKEEFQTAKGLHSTIGKFSKAELVVDTSASSSPVIFSS</sequence>
<gene>
    <name evidence="1" type="primary">NDC80_5</name>
    <name evidence="1" type="ORF">K7432_007514</name>
</gene>
<name>A0ABR2VZY7_9FUNG</name>